<comment type="caution">
    <text evidence="12">The sequence shown here is derived from an EMBL/GenBank/DDBJ whole genome shotgun (WGS) entry which is preliminary data.</text>
</comment>
<organism evidence="12 13">
    <name type="scientific">Channa striata</name>
    <name type="common">Snakehead murrel</name>
    <name type="synonym">Ophicephalus striatus</name>
    <dbReference type="NCBI Taxonomy" id="64152"/>
    <lineage>
        <taxon>Eukaryota</taxon>
        <taxon>Metazoa</taxon>
        <taxon>Chordata</taxon>
        <taxon>Craniata</taxon>
        <taxon>Vertebrata</taxon>
        <taxon>Euteleostomi</taxon>
        <taxon>Actinopterygii</taxon>
        <taxon>Neopterygii</taxon>
        <taxon>Teleostei</taxon>
        <taxon>Neoteleostei</taxon>
        <taxon>Acanthomorphata</taxon>
        <taxon>Anabantaria</taxon>
        <taxon>Anabantiformes</taxon>
        <taxon>Channoidei</taxon>
        <taxon>Channidae</taxon>
        <taxon>Channa</taxon>
    </lineage>
</organism>
<evidence type="ECO:0000313" key="13">
    <source>
        <dbReference type="Proteomes" id="UP001187415"/>
    </source>
</evidence>
<dbReference type="InterPro" id="IPR017907">
    <property type="entry name" value="Znf_RING_CS"/>
</dbReference>
<evidence type="ECO:0000256" key="6">
    <source>
        <dbReference type="ARBA" id="ARBA00022771"/>
    </source>
</evidence>
<dbReference type="Gene3D" id="3.30.390.130">
    <property type="match status" value="1"/>
</dbReference>
<comment type="subcellular location">
    <subcellularLocation>
        <location evidence="9">Cytoplasm</location>
    </subcellularLocation>
</comment>
<dbReference type="Gene3D" id="3.30.40.10">
    <property type="entry name" value="Zinc/RING finger domain, C3HC4 (zinc finger)"/>
    <property type="match status" value="1"/>
</dbReference>
<name>A0AA88MFU2_CHASR</name>
<keyword evidence="13" id="KW-1185">Reference proteome</keyword>
<evidence type="ECO:0000256" key="5">
    <source>
        <dbReference type="ARBA" id="ARBA00022723"/>
    </source>
</evidence>
<evidence type="ECO:0000256" key="1">
    <source>
        <dbReference type="ARBA" id="ARBA00000900"/>
    </source>
</evidence>
<proteinExistence type="inferred from homology"/>
<reference evidence="12" key="1">
    <citation type="submission" date="2023-07" db="EMBL/GenBank/DDBJ databases">
        <title>Chromosome-level Genome Assembly of Striped Snakehead (Channa striata).</title>
        <authorList>
            <person name="Liu H."/>
        </authorList>
    </citation>
    <scope>NUCLEOTIDE SEQUENCE</scope>
    <source>
        <strain evidence="12">Gz</strain>
        <tissue evidence="12">Muscle</tissue>
    </source>
</reference>
<evidence type="ECO:0000256" key="2">
    <source>
        <dbReference type="ARBA" id="ARBA00004906"/>
    </source>
</evidence>
<comment type="catalytic activity">
    <reaction evidence="1 9">
        <text>S-ubiquitinyl-[E2 ubiquitin-conjugating enzyme]-L-cysteine + [acceptor protein]-L-lysine = [E2 ubiquitin-conjugating enzyme]-L-cysteine + N(6)-ubiquitinyl-[acceptor protein]-L-lysine.</text>
        <dbReference type="EC" id="2.3.2.27"/>
    </reaction>
</comment>
<evidence type="ECO:0000256" key="7">
    <source>
        <dbReference type="ARBA" id="ARBA00022833"/>
    </source>
</evidence>
<dbReference type="InterPro" id="IPR013083">
    <property type="entry name" value="Znf_RING/FYVE/PHD"/>
</dbReference>
<dbReference type="Proteomes" id="UP001187415">
    <property type="component" value="Unassembled WGS sequence"/>
</dbReference>
<gene>
    <name evidence="12" type="ORF">Q5P01_014283</name>
</gene>
<dbReference type="GO" id="GO:0005737">
    <property type="term" value="C:cytoplasm"/>
    <property type="evidence" value="ECO:0007669"/>
    <property type="project" value="UniProtKB-SubCell"/>
</dbReference>
<keyword evidence="5 9" id="KW-0479">Metal-binding</keyword>
<dbReference type="GO" id="GO:0016567">
    <property type="term" value="P:protein ubiquitination"/>
    <property type="evidence" value="ECO:0007669"/>
    <property type="project" value="UniProtKB-UniRule"/>
</dbReference>
<keyword evidence="7 9" id="KW-0862">Zinc</keyword>
<protein>
    <recommendedName>
        <fullName evidence="9">E3 ubiquitin-protein ligase</fullName>
        <ecNumber evidence="9">2.3.2.27</ecNumber>
    </recommendedName>
</protein>
<evidence type="ECO:0000256" key="4">
    <source>
        <dbReference type="ARBA" id="ARBA00022679"/>
    </source>
</evidence>
<dbReference type="PROSITE" id="PS50089">
    <property type="entry name" value="ZF_RING_2"/>
    <property type="match status" value="1"/>
</dbReference>
<dbReference type="SUPFAM" id="SSF57850">
    <property type="entry name" value="RING/U-box"/>
    <property type="match status" value="1"/>
</dbReference>
<dbReference type="AlphaFoldDB" id="A0AA88MFU2"/>
<dbReference type="GO" id="GO:0061630">
    <property type="term" value="F:ubiquitin protein ligase activity"/>
    <property type="evidence" value="ECO:0007669"/>
    <property type="project" value="UniProtKB-UniRule"/>
</dbReference>
<evidence type="ECO:0000313" key="12">
    <source>
        <dbReference type="EMBL" id="KAK2837071.1"/>
    </source>
</evidence>
<dbReference type="EC" id="2.3.2.27" evidence="9"/>
<evidence type="ECO:0000259" key="11">
    <source>
        <dbReference type="PROSITE" id="PS50089"/>
    </source>
</evidence>
<dbReference type="PANTHER" id="PTHR12622">
    <property type="entry name" value="DELTEX-RELATED"/>
    <property type="match status" value="1"/>
</dbReference>
<feature type="compositionally biased region" description="Basic and acidic residues" evidence="10">
    <location>
        <begin position="198"/>
        <end position="213"/>
    </location>
</feature>
<keyword evidence="6 8" id="KW-0863">Zinc-finger</keyword>
<dbReference type="PROSITE" id="PS00518">
    <property type="entry name" value="ZF_RING_1"/>
    <property type="match status" value="1"/>
</dbReference>
<feature type="domain" description="RING-type" evidence="11">
    <location>
        <begin position="231"/>
        <end position="270"/>
    </location>
</feature>
<evidence type="ECO:0000256" key="9">
    <source>
        <dbReference type="RuleBase" id="RU367105"/>
    </source>
</evidence>
<evidence type="ECO:0000256" key="10">
    <source>
        <dbReference type="SAM" id="MobiDB-lite"/>
    </source>
</evidence>
<keyword evidence="4 9" id="KW-0808">Transferase</keyword>
<dbReference type="CDD" id="cd09633">
    <property type="entry name" value="Deltex_C"/>
    <property type="match status" value="1"/>
</dbReference>
<comment type="similarity">
    <text evidence="3 9">Belongs to the Deltex family.</text>
</comment>
<dbReference type="InterPro" id="IPR039399">
    <property type="entry name" value="Deltex_C_sf"/>
</dbReference>
<accession>A0AA88MFU2</accession>
<dbReference type="InterPro" id="IPR039396">
    <property type="entry name" value="Deltex_C"/>
</dbReference>
<dbReference type="GO" id="GO:0008270">
    <property type="term" value="F:zinc ion binding"/>
    <property type="evidence" value="ECO:0007669"/>
    <property type="project" value="UniProtKB-KW"/>
</dbReference>
<dbReference type="GO" id="GO:0007219">
    <property type="term" value="P:Notch signaling pathway"/>
    <property type="evidence" value="ECO:0007669"/>
    <property type="project" value="InterPro"/>
</dbReference>
<dbReference type="EMBL" id="JAUPFM010000011">
    <property type="protein sequence ID" value="KAK2837071.1"/>
    <property type="molecule type" value="Genomic_DNA"/>
</dbReference>
<dbReference type="SMART" id="SM00184">
    <property type="entry name" value="RING"/>
    <property type="match status" value="1"/>
</dbReference>
<keyword evidence="9" id="KW-0963">Cytoplasm</keyword>
<dbReference type="Pfam" id="PF18102">
    <property type="entry name" value="DTC"/>
    <property type="match status" value="1"/>
</dbReference>
<comment type="pathway">
    <text evidence="2 9">Protein modification; protein ubiquitination.</text>
</comment>
<dbReference type="InterPro" id="IPR001841">
    <property type="entry name" value="Znf_RING"/>
</dbReference>
<sequence>MEFITDITITVDATDFKDPGRLTRILQPYLYTVNGSCYKVRGTFQELDNLSLLLQGEDTLSKVKPVDVSVAVMDYINQKRAKDLSRIIGDSFVIDKQPVRNIRSTVQLTLRPRNRSIRLVQADLVRQRFITFYQRTASDLETTAIRVHSPQQCRDLEKRFPQVLFTPIHNNEGHYKVTGPFGHIHKLKDCVAQNAGSPRKDPVCRGPADRPSSKDLGASPTQSKDQESESCPICMETIVTTEKDTLRCKHSFCKSCLKQAFAYKPVCPTCGELYGTLTGIQPEGGVINVTRAKSSLPGYEKYGTIIIHYYIPSGIQKEEHPNPGQPYEGVSRTAYLPDSSEGNRILILLQRAFDQRLIFTVGRSTTSGRNNTVTWNDIHHKTSTHGGPTHYGYPDPDYLRRVRDELKVKGIE</sequence>
<evidence type="ECO:0000256" key="8">
    <source>
        <dbReference type="PROSITE-ProRule" id="PRU00175"/>
    </source>
</evidence>
<evidence type="ECO:0000256" key="3">
    <source>
        <dbReference type="ARBA" id="ARBA00009413"/>
    </source>
</evidence>
<dbReference type="InterPro" id="IPR039398">
    <property type="entry name" value="Deltex_fam"/>
</dbReference>
<dbReference type="Pfam" id="PF13639">
    <property type="entry name" value="zf-RING_2"/>
    <property type="match status" value="1"/>
</dbReference>
<feature type="region of interest" description="Disordered" evidence="10">
    <location>
        <begin position="194"/>
        <end position="227"/>
    </location>
</feature>